<name>A0AAN2F9S7_ENTAG</name>
<sequence>MENQFIPIITSRITHRTTHSNRRRKSMRIRDYIRDVLLMGQKRNNKSSL</sequence>
<dbReference type="EMBL" id="OW970315">
    <property type="protein sequence ID" value="CAH6160694.1"/>
    <property type="molecule type" value="Genomic_DNA"/>
</dbReference>
<protein>
    <submittedName>
        <fullName evidence="1">Uncharacterized protein</fullName>
    </submittedName>
</protein>
<accession>A0AAN2F9S7</accession>
<reference evidence="1" key="1">
    <citation type="submission" date="2022-05" db="EMBL/GenBank/DDBJ databases">
        <authorList>
            <person name="Pothier F. J."/>
        </authorList>
    </citation>
    <scope>NUCLEOTIDE SEQUENCE</scope>
    <source>
        <strain evidence="1">DAPP-PG734</strain>
    </source>
</reference>
<gene>
    <name evidence="1" type="ORF">DAPPPG734_01350</name>
</gene>
<evidence type="ECO:0000313" key="2">
    <source>
        <dbReference type="Proteomes" id="UP001158961"/>
    </source>
</evidence>
<dbReference type="AlphaFoldDB" id="A0AAN2F9S7"/>
<organism evidence="1 2">
    <name type="scientific">Enterobacter agglomerans</name>
    <name type="common">Erwinia herbicola</name>
    <name type="synonym">Pantoea agglomerans</name>
    <dbReference type="NCBI Taxonomy" id="549"/>
    <lineage>
        <taxon>Bacteria</taxon>
        <taxon>Pseudomonadati</taxon>
        <taxon>Pseudomonadota</taxon>
        <taxon>Gammaproteobacteria</taxon>
        <taxon>Enterobacterales</taxon>
        <taxon>Erwiniaceae</taxon>
        <taxon>Pantoea</taxon>
        <taxon>Pantoea agglomerans group</taxon>
    </lineage>
</organism>
<evidence type="ECO:0000313" key="1">
    <source>
        <dbReference type="EMBL" id="CAH6160694.1"/>
    </source>
</evidence>
<proteinExistence type="predicted"/>
<dbReference type="Proteomes" id="UP001158961">
    <property type="component" value="Chromosome"/>
</dbReference>